<dbReference type="EMBL" id="JDVG02000421">
    <property type="protein sequence ID" value="KFB72220.1"/>
    <property type="molecule type" value="Genomic_DNA"/>
</dbReference>
<proteinExistence type="predicted"/>
<protein>
    <submittedName>
        <fullName evidence="1">Uncharacterized protein</fullName>
    </submittedName>
</protein>
<dbReference type="Proteomes" id="UP000020077">
    <property type="component" value="Unassembled WGS sequence"/>
</dbReference>
<reference evidence="1 2" key="1">
    <citation type="submission" date="2014-02" db="EMBL/GenBank/DDBJ databases">
        <title>Expanding our view of genomic diversity in Candidatus Accumulibacter clades.</title>
        <authorList>
            <person name="Skennerton C.T."/>
            <person name="Barr J.J."/>
            <person name="Slater F.R."/>
            <person name="Bond P.L."/>
            <person name="Tyson G.W."/>
        </authorList>
    </citation>
    <scope>NUCLEOTIDE SEQUENCE [LARGE SCALE GENOMIC DNA]</scope>
    <source>
        <strain evidence="2">BA-91</strain>
    </source>
</reference>
<organism evidence="1 2">
    <name type="scientific">Candidatus Accumulibacter phosphatis</name>
    <dbReference type="NCBI Taxonomy" id="327160"/>
    <lineage>
        <taxon>Bacteria</taxon>
        <taxon>Pseudomonadati</taxon>
        <taxon>Pseudomonadota</taxon>
        <taxon>Betaproteobacteria</taxon>
        <taxon>Candidatus Accumulibacter</taxon>
    </lineage>
</organism>
<comment type="caution">
    <text evidence="1">The sequence shown here is derived from an EMBL/GenBank/DDBJ whole genome shotgun (WGS) entry which is preliminary data.</text>
</comment>
<gene>
    <name evidence="1" type="ORF">AW09_002594</name>
</gene>
<dbReference type="AlphaFoldDB" id="A0A080LWL9"/>
<name>A0A080LWL9_9PROT</name>
<sequence>MNVHRSRLHRAMRRQQAPHQILQAVGLLDDHLCVLAQTRIVEFALQQLRRTTDTAERVLDFVHQVAYQLAIGMLLLDQALFPRRSQLLIDWPQFDQEAGFRGIDRVDRAVQLQDLATHQPQADFLPGVAPALVENAVERCQQFRRALHDVFQRTAGKDLVTDRQ</sequence>
<evidence type="ECO:0000313" key="1">
    <source>
        <dbReference type="EMBL" id="KFB72220.1"/>
    </source>
</evidence>
<evidence type="ECO:0000313" key="2">
    <source>
        <dbReference type="Proteomes" id="UP000020077"/>
    </source>
</evidence>
<accession>A0A080LWL9</accession>